<feature type="region of interest" description="Disordered" evidence="1">
    <location>
        <begin position="1008"/>
        <end position="1033"/>
    </location>
</feature>
<dbReference type="Pfam" id="PF15082">
    <property type="entry name" value="DUF4549"/>
    <property type="match status" value="1"/>
</dbReference>
<reference evidence="3 4" key="1">
    <citation type="submission" date="2024-09" db="EMBL/GenBank/DDBJ databases">
        <title>A chromosome-level genome assembly of Gray's grenadier anchovy, Coilia grayii.</title>
        <authorList>
            <person name="Fu Z."/>
        </authorList>
    </citation>
    <scope>NUCLEOTIDE SEQUENCE [LARGE SCALE GENOMIC DNA]</scope>
    <source>
        <strain evidence="3">G4</strain>
        <tissue evidence="3">Muscle</tissue>
    </source>
</reference>
<dbReference type="InterPro" id="IPR029376">
    <property type="entry name" value="DUF4549"/>
</dbReference>
<dbReference type="PANTHER" id="PTHR33331:SF13">
    <property type="entry name" value="COILED-COIL DOMAIN CONTAINING 162"/>
    <property type="match status" value="1"/>
</dbReference>
<evidence type="ECO:0000259" key="2">
    <source>
        <dbReference type="Pfam" id="PF15082"/>
    </source>
</evidence>
<protein>
    <recommendedName>
        <fullName evidence="2">DUF4549 domain-containing protein</fullName>
    </recommendedName>
</protein>
<evidence type="ECO:0000256" key="1">
    <source>
        <dbReference type="SAM" id="MobiDB-lite"/>
    </source>
</evidence>
<dbReference type="PANTHER" id="PTHR33331">
    <property type="entry name" value="COILED-COIL DOMAIN-CONTAINING PROTEIN 162"/>
    <property type="match status" value="1"/>
</dbReference>
<sequence length="1513" mass="171905">MSRTRTYKLSASVRVEQMESELAAQLEALRTEIAENGFLQGATTKSYCSVQIPKDISYFRVEREHSLKRLLQVPAARPLVSQAEVIQHELQSCISREYTPQSLPLLLHQGQMELLVREYEDAVQRARRLAVSRERLLTNRLGPDIALSQDDVVIYLQWLVTHLHSLKSIHSFLQAIHYLPASERKGYGPQITQVDIVSPTKQLQGVSSANGIPVHTLRKDQYQEQLQHLFTHFQLQCNTQDIRTPAEEMEVFRLVSQEFRVIFQKQEEGRALVQYGSTEAVERQLGRKSSEPALRKEANWVSFIQIKPKIDPWQQKAITRLKEQNFLDELLQNLSKCCWLSDPDKAVESLRQHTCSVVKPESVDPNGGNRNSEIWTSLYNSVPTRQDSMGKCSALSMHKDKQGLRKPKLGSSTELLGLEEYLGDEDVDSSECRGAYLSLVHLRYLRIRELQNECLNMQNYMRSVERTLTFDTAAVVMEGGELRNRKDEWGWMSAIRRDVGDKSGVGSHHQIYSTPVDYQVHCSEFMEFPEVENHHDYYSGEGRHVHTQDQRGLFVVYDAALKDLQELEHTLLLTASHFIQTWSKKQCMSETSGQSRLDLNSLAAPDVDRLAVLLDLWTCEAAFMENKMQLLNCYFEAYQHLTDSEERVAMAQVITDIIHRRPRLTQATYLVQAYQEELVCLQTHQQLIKHILDHQIDEQRRYLRRVWRGKEGGVALGFGLPPYYAAKQLVTLCGGSPALKSVFLLEVHPSLCQAQQVYQALGKAHAELCQLNGAKGAPEQVALEQRVLKRALHYWHTQASLGASYGPQIQKDLFSEVFIEDPLLLRNMGLTVLRSVEDKDFKSEKDRQLLGVETFSKLLELVTIRHRLLEAAVESEHLAQLYKALALELGYEEFHLYLRPVQFEFAVMKDVPDQRPMFITALLEDNFCVDRYVPSTQPLAIQELDGNHIGRFSFHSQEAVMQLLNGSGIENLQVILACQVTHKNALIAAIKQASLCYWAEVAAGSQEDQSEGKELQERRTPSKGLKAPDSDSKHRLAGSFVSLQLEKTRPRDEMLNAYIKRREATGTLLQNLDEAAKAKRKLILEFCSKFSASMSQCCIRAHIVGLYHSLSTLLREFPAVCQTHFMMGQPAEAKSNQDSGKALRTDPREFQQRPRCLLSADGTALLNLWFLPHYAETLLMFRGLAEKACQRALEHTLEIASALHDIVCYTITFARLGSTASLFAASRGTLTADWGGTESISAELWDIQQQVHSLSDPHSPKVVGHLLQLRRQVLFLLFDAATRHMIRKTFLSTGNTEAYQCVNDNMGHALPLLSDSLGGSEQTYQLILPQPLEPHSPQAQRLFPWRWFLSCYGRHPLDIWDIPPIELCMQLCVSGLGERSRRVANGELLGVSLLLEEVLSSAQVARPLQVEAAVQGADDATQKHLTQEPEECVVPEDEDEGDCSVNIQKDPTFGLEQQRGFLLLWKQLETVKESWGCHRLGVHQIHSPTLFQHFTTLYRCCYRCTVSNSHVPF</sequence>
<feature type="domain" description="DUF4549" evidence="2">
    <location>
        <begin position="7"/>
        <end position="110"/>
    </location>
</feature>
<organism evidence="3 4">
    <name type="scientific">Coilia grayii</name>
    <name type="common">Gray's grenadier anchovy</name>
    <dbReference type="NCBI Taxonomy" id="363190"/>
    <lineage>
        <taxon>Eukaryota</taxon>
        <taxon>Metazoa</taxon>
        <taxon>Chordata</taxon>
        <taxon>Craniata</taxon>
        <taxon>Vertebrata</taxon>
        <taxon>Euteleostomi</taxon>
        <taxon>Actinopterygii</taxon>
        <taxon>Neopterygii</taxon>
        <taxon>Teleostei</taxon>
        <taxon>Clupei</taxon>
        <taxon>Clupeiformes</taxon>
        <taxon>Clupeoidei</taxon>
        <taxon>Engraulidae</taxon>
        <taxon>Coilinae</taxon>
        <taxon>Coilia</taxon>
    </lineage>
</organism>
<dbReference type="InterPro" id="IPR040401">
    <property type="entry name" value="CCDC162"/>
</dbReference>
<proteinExistence type="predicted"/>
<name>A0ABD1KIE4_9TELE</name>
<dbReference type="Proteomes" id="UP001591681">
    <property type="component" value="Unassembled WGS sequence"/>
</dbReference>
<keyword evidence="4" id="KW-1185">Reference proteome</keyword>
<dbReference type="EMBL" id="JBHFQA010000005">
    <property type="protein sequence ID" value="KAL2098869.1"/>
    <property type="molecule type" value="Genomic_DNA"/>
</dbReference>
<evidence type="ECO:0000313" key="4">
    <source>
        <dbReference type="Proteomes" id="UP001591681"/>
    </source>
</evidence>
<accession>A0ABD1KIE4</accession>
<evidence type="ECO:0000313" key="3">
    <source>
        <dbReference type="EMBL" id="KAL2098869.1"/>
    </source>
</evidence>
<comment type="caution">
    <text evidence="3">The sequence shown here is derived from an EMBL/GenBank/DDBJ whole genome shotgun (WGS) entry which is preliminary data.</text>
</comment>
<feature type="compositionally biased region" description="Basic and acidic residues" evidence="1">
    <location>
        <begin position="1010"/>
        <end position="1033"/>
    </location>
</feature>
<gene>
    <name evidence="3" type="ORF">ACEWY4_005349</name>
</gene>